<dbReference type="EMBL" id="BOOZ01000051">
    <property type="protein sequence ID" value="GIJ12422.1"/>
    <property type="molecule type" value="Genomic_DNA"/>
</dbReference>
<feature type="compositionally biased region" description="Basic residues" evidence="1">
    <location>
        <begin position="131"/>
        <end position="146"/>
    </location>
</feature>
<protein>
    <submittedName>
        <fullName evidence="2">Uncharacterized protein</fullName>
    </submittedName>
</protein>
<evidence type="ECO:0000313" key="2">
    <source>
        <dbReference type="EMBL" id="GIJ12422.1"/>
    </source>
</evidence>
<organism evidence="2 3">
    <name type="scientific">Micromonospora andamanensis</name>
    <dbReference type="NCBI Taxonomy" id="1287068"/>
    <lineage>
        <taxon>Bacteria</taxon>
        <taxon>Bacillati</taxon>
        <taxon>Actinomycetota</taxon>
        <taxon>Actinomycetes</taxon>
        <taxon>Micromonosporales</taxon>
        <taxon>Micromonosporaceae</taxon>
        <taxon>Micromonospora</taxon>
    </lineage>
</organism>
<gene>
    <name evidence="2" type="ORF">Van01_56360</name>
</gene>
<dbReference type="Proteomes" id="UP000647017">
    <property type="component" value="Unassembled WGS sequence"/>
</dbReference>
<evidence type="ECO:0000256" key="1">
    <source>
        <dbReference type="SAM" id="MobiDB-lite"/>
    </source>
</evidence>
<feature type="region of interest" description="Disordered" evidence="1">
    <location>
        <begin position="107"/>
        <end position="146"/>
    </location>
</feature>
<reference evidence="2 3" key="1">
    <citation type="submission" date="2021-01" db="EMBL/GenBank/DDBJ databases">
        <title>Whole genome shotgun sequence of Verrucosispora andamanensis NBRC 109075.</title>
        <authorList>
            <person name="Komaki H."/>
            <person name="Tamura T."/>
        </authorList>
    </citation>
    <scope>NUCLEOTIDE SEQUENCE [LARGE SCALE GENOMIC DNA]</scope>
    <source>
        <strain evidence="2 3">NBRC 109075</strain>
    </source>
</reference>
<accession>A0ABQ4I3E2</accession>
<sequence>MPVATADPSLQVVDRRRLVAGRLKITYDLETAIEPGYVERHAVNGTPGLRQPIRFRPLPAAYRESGHGGGPAAHPTAAPADYVQHVIGFDIRIVWFFSPRYAFPVGRSRRPTGPVAGRTGHAAPGTEGRSTRHAWRAHRTWSRRER</sequence>
<keyword evidence="3" id="KW-1185">Reference proteome</keyword>
<name>A0ABQ4I3E2_9ACTN</name>
<evidence type="ECO:0000313" key="3">
    <source>
        <dbReference type="Proteomes" id="UP000647017"/>
    </source>
</evidence>
<comment type="caution">
    <text evidence="2">The sequence shown here is derived from an EMBL/GenBank/DDBJ whole genome shotgun (WGS) entry which is preliminary data.</text>
</comment>
<proteinExistence type="predicted"/>